<dbReference type="GO" id="GO:0016758">
    <property type="term" value="F:hexosyltransferase activity"/>
    <property type="evidence" value="ECO:0007669"/>
    <property type="project" value="TreeGrafter"/>
</dbReference>
<dbReference type="SUPFAM" id="SSF53756">
    <property type="entry name" value="UDP-Glycosyltransferase/glycogen phosphorylase"/>
    <property type="match status" value="1"/>
</dbReference>
<dbReference type="NCBIfam" id="NF007640">
    <property type="entry name" value="PRK10307.1"/>
    <property type="match status" value="1"/>
</dbReference>
<comment type="caution">
    <text evidence="2">The sequence shown here is derived from an EMBL/GenBank/DDBJ whole genome shotgun (WGS) entry which is preliminary data.</text>
</comment>
<dbReference type="HOGENOM" id="CLU_009583_11_5_6"/>
<accession>A0A0E2Z1U9</accession>
<proteinExistence type="predicted"/>
<dbReference type="EMBL" id="JPGN01000049">
    <property type="protein sequence ID" value="KFI19534.1"/>
    <property type="molecule type" value="Genomic_DNA"/>
</dbReference>
<reference evidence="2 3" key="1">
    <citation type="submission" date="2014-07" db="EMBL/GenBank/DDBJ databases">
        <title>Comparative analysis of Nitrosococcus oceani genome inventories of strains from Pacific and Atlantic gyres.</title>
        <authorList>
            <person name="Lim C.K."/>
            <person name="Wang L."/>
            <person name="Sayavedra-Soto L.A."/>
            <person name="Klotz M.G."/>
        </authorList>
    </citation>
    <scope>NUCLEOTIDE SEQUENCE [LARGE SCALE GENOMIC DNA]</scope>
    <source>
        <strain evidence="2 3">C-27</strain>
    </source>
</reference>
<evidence type="ECO:0000313" key="3">
    <source>
        <dbReference type="Proteomes" id="UP000028839"/>
    </source>
</evidence>
<protein>
    <submittedName>
        <fullName evidence="2">Glycosyl transferase</fullName>
    </submittedName>
</protein>
<dbReference type="PANTHER" id="PTHR45947">
    <property type="entry name" value="SULFOQUINOVOSYL TRANSFERASE SQD2"/>
    <property type="match status" value="1"/>
</dbReference>
<dbReference type="Proteomes" id="UP000028839">
    <property type="component" value="Unassembled WGS sequence"/>
</dbReference>
<dbReference type="InterPro" id="IPR050194">
    <property type="entry name" value="Glycosyltransferase_grp1"/>
</dbReference>
<dbReference type="CDD" id="cd03794">
    <property type="entry name" value="GT4_WbuB-like"/>
    <property type="match status" value="1"/>
</dbReference>
<sequence length="410" mass="45486">MRILIYGINFAPELTGIGKYSGEMAAWLAGRGHEVRVVTAPPYYPEWRVREGYSSWRYGRESFALPAGGGFSGWRCPLWVPRSPSGLTRLLHLATFMLTSAPVMLRYLLWRPHVVVLIAPTLFCAPVAWTVARLAGGAAWLHLQDFELDAAVGLNLLRHGWLRGAARIFERQWLLAFDRVSSISHRMLSHLGDKGVAETRCVLFPNWVDTRALYPLPGVSAYRAELGIAPETVVALYSGNMGEKQGLELLVEAARRLRNRSEIVFVLAGAGVARARLEVQGKDLPNLRWLPLQPAERLNEWLNLADIHLLPQRADAADLVMPSKLTGMLASGRPVVATARLETQIGQVVAGCGQLVAPGDVEGLAEAIYQMARNPGRRLKLGQQARRYAVEHCDYERVMLDFEKNLGSLL</sequence>
<evidence type="ECO:0000259" key="1">
    <source>
        <dbReference type="Pfam" id="PF13579"/>
    </source>
</evidence>
<organism evidence="2 3">
    <name type="scientific">Nitrosococcus oceani C-27</name>
    <dbReference type="NCBI Taxonomy" id="314279"/>
    <lineage>
        <taxon>Bacteria</taxon>
        <taxon>Pseudomonadati</taxon>
        <taxon>Pseudomonadota</taxon>
        <taxon>Gammaproteobacteria</taxon>
        <taxon>Chromatiales</taxon>
        <taxon>Chromatiaceae</taxon>
        <taxon>Nitrosococcus</taxon>
    </lineage>
</organism>
<evidence type="ECO:0000313" key="2">
    <source>
        <dbReference type="EMBL" id="KFI19534.1"/>
    </source>
</evidence>
<gene>
    <name evidence="2" type="ORF">IB75_08015</name>
</gene>
<keyword evidence="2" id="KW-0808">Transferase</keyword>
<dbReference type="AlphaFoldDB" id="A0A0E2Z1U9"/>
<name>A0A0E2Z1U9_9GAMM</name>
<dbReference type="PANTHER" id="PTHR45947:SF3">
    <property type="entry name" value="SULFOQUINOVOSYL TRANSFERASE SQD2"/>
    <property type="match status" value="1"/>
</dbReference>
<feature type="domain" description="Glycosyltransferase subfamily 4-like N-terminal" evidence="1">
    <location>
        <begin position="15"/>
        <end position="207"/>
    </location>
</feature>
<dbReference type="Pfam" id="PF13692">
    <property type="entry name" value="Glyco_trans_1_4"/>
    <property type="match status" value="1"/>
</dbReference>
<dbReference type="Pfam" id="PF13579">
    <property type="entry name" value="Glyco_trans_4_4"/>
    <property type="match status" value="1"/>
</dbReference>
<dbReference type="Gene3D" id="3.40.50.2000">
    <property type="entry name" value="Glycogen Phosphorylase B"/>
    <property type="match status" value="2"/>
</dbReference>
<dbReference type="OrthoDB" id="9787293at2"/>
<dbReference type="InterPro" id="IPR028098">
    <property type="entry name" value="Glyco_trans_4-like_N"/>
</dbReference>